<protein>
    <submittedName>
        <fullName evidence="1">10360_t:CDS:1</fullName>
    </submittedName>
</protein>
<proteinExistence type="predicted"/>
<dbReference type="Proteomes" id="UP000789702">
    <property type="component" value="Unassembled WGS sequence"/>
</dbReference>
<name>A0ACA9PC15_9GLOM</name>
<evidence type="ECO:0000313" key="1">
    <source>
        <dbReference type="EMBL" id="CAG8698904.1"/>
    </source>
</evidence>
<accession>A0ACA9PC15</accession>
<dbReference type="EMBL" id="CAJVPU010026174">
    <property type="protein sequence ID" value="CAG8698904.1"/>
    <property type="molecule type" value="Genomic_DNA"/>
</dbReference>
<reference evidence="1" key="1">
    <citation type="submission" date="2021-06" db="EMBL/GenBank/DDBJ databases">
        <authorList>
            <person name="Kallberg Y."/>
            <person name="Tangrot J."/>
            <person name="Rosling A."/>
        </authorList>
    </citation>
    <scope>NUCLEOTIDE SEQUENCE</scope>
    <source>
        <strain evidence="1">IL203A</strain>
    </source>
</reference>
<organism evidence="1 2">
    <name type="scientific">Dentiscutata heterogama</name>
    <dbReference type="NCBI Taxonomy" id="1316150"/>
    <lineage>
        <taxon>Eukaryota</taxon>
        <taxon>Fungi</taxon>
        <taxon>Fungi incertae sedis</taxon>
        <taxon>Mucoromycota</taxon>
        <taxon>Glomeromycotina</taxon>
        <taxon>Glomeromycetes</taxon>
        <taxon>Diversisporales</taxon>
        <taxon>Gigasporaceae</taxon>
        <taxon>Dentiscutata</taxon>
    </lineage>
</organism>
<evidence type="ECO:0000313" key="2">
    <source>
        <dbReference type="Proteomes" id="UP000789702"/>
    </source>
</evidence>
<sequence length="48" mass="5409">MLPFKNANKDLSEETLMKLSNSSTTITTSAMDNESLWIDGKWIKDSTD</sequence>
<comment type="caution">
    <text evidence="1">The sequence shown here is derived from an EMBL/GenBank/DDBJ whole genome shotgun (WGS) entry which is preliminary data.</text>
</comment>
<keyword evidence="2" id="KW-1185">Reference proteome</keyword>
<gene>
    <name evidence="1" type="ORF">DHETER_LOCUS11654</name>
</gene>
<feature type="non-terminal residue" evidence="1">
    <location>
        <position position="48"/>
    </location>
</feature>